<organism evidence="3 4">
    <name type="scientific">Eremothecium sinecaudum</name>
    <dbReference type="NCBI Taxonomy" id="45286"/>
    <lineage>
        <taxon>Eukaryota</taxon>
        <taxon>Fungi</taxon>
        <taxon>Dikarya</taxon>
        <taxon>Ascomycota</taxon>
        <taxon>Saccharomycotina</taxon>
        <taxon>Saccharomycetes</taxon>
        <taxon>Saccharomycetales</taxon>
        <taxon>Saccharomycetaceae</taxon>
        <taxon>Eremothecium</taxon>
    </lineage>
</organism>
<dbReference type="Pfam" id="PF09783">
    <property type="entry name" value="Vac_ImportDeg"/>
    <property type="match status" value="1"/>
</dbReference>
<dbReference type="GO" id="GO:0045721">
    <property type="term" value="P:negative regulation of gluconeogenesis"/>
    <property type="evidence" value="ECO:0007669"/>
    <property type="project" value="TreeGrafter"/>
</dbReference>
<gene>
    <name evidence="3" type="ORF">AW171_hschr2274</name>
</gene>
<dbReference type="GO" id="GO:0034657">
    <property type="term" value="C:GID complex"/>
    <property type="evidence" value="ECO:0007669"/>
    <property type="project" value="TreeGrafter"/>
</dbReference>
<dbReference type="PANTHER" id="PTHR14534:SF3">
    <property type="entry name" value="GID COMPLEX SUBUNIT 4 HOMOLOG"/>
    <property type="match status" value="1"/>
</dbReference>
<comment type="similarity">
    <text evidence="1">Belongs to the GID4/VID24 family.</text>
</comment>
<dbReference type="RefSeq" id="XP_017985754.1">
    <property type="nucleotide sequence ID" value="XM_018130150.1"/>
</dbReference>
<dbReference type="STRING" id="45286.A0A109UWG3"/>
<proteinExistence type="inferred from homology"/>
<dbReference type="Proteomes" id="UP000243052">
    <property type="component" value="Chromosome ii"/>
</dbReference>
<dbReference type="GeneID" id="28721920"/>
<dbReference type="PANTHER" id="PTHR14534">
    <property type="entry name" value="VACUOLAR IMPORT AND DEGRADATION PROTEIN 24"/>
    <property type="match status" value="1"/>
</dbReference>
<feature type="compositionally biased region" description="Polar residues" evidence="2">
    <location>
        <begin position="28"/>
        <end position="39"/>
    </location>
</feature>
<dbReference type="GO" id="GO:0006623">
    <property type="term" value="P:protein targeting to vacuole"/>
    <property type="evidence" value="ECO:0007669"/>
    <property type="project" value="TreeGrafter"/>
</dbReference>
<evidence type="ECO:0000256" key="2">
    <source>
        <dbReference type="SAM" id="MobiDB-lite"/>
    </source>
</evidence>
<evidence type="ECO:0000313" key="4">
    <source>
        <dbReference type="Proteomes" id="UP000243052"/>
    </source>
</evidence>
<accession>A0A109UWG3</accession>
<dbReference type="GO" id="GO:0005773">
    <property type="term" value="C:vacuole"/>
    <property type="evidence" value="ECO:0007669"/>
    <property type="project" value="GOC"/>
</dbReference>
<dbReference type="GO" id="GO:0007039">
    <property type="term" value="P:protein catabolic process in the vacuole"/>
    <property type="evidence" value="ECO:0007669"/>
    <property type="project" value="TreeGrafter"/>
</dbReference>
<name>A0A109UWG3_9SACH</name>
<evidence type="ECO:0000313" key="3">
    <source>
        <dbReference type="EMBL" id="AMD18758.1"/>
    </source>
</evidence>
<protein>
    <submittedName>
        <fullName evidence="3">HBL144Cp</fullName>
    </submittedName>
</protein>
<keyword evidence="4" id="KW-1185">Reference proteome</keyword>
<dbReference type="InterPro" id="IPR018618">
    <property type="entry name" value="GID4/10-like"/>
</dbReference>
<feature type="region of interest" description="Disordered" evidence="2">
    <location>
        <begin position="1"/>
        <end position="44"/>
    </location>
</feature>
<dbReference type="OrthoDB" id="62at2759"/>
<evidence type="ECO:0000256" key="1">
    <source>
        <dbReference type="ARBA" id="ARBA00061469"/>
    </source>
</evidence>
<reference evidence="3 4" key="1">
    <citation type="submission" date="2016-01" db="EMBL/GenBank/DDBJ databases">
        <title>Genome sequence of the yeast Holleya sinecauda.</title>
        <authorList>
            <person name="Dietrich F.S."/>
        </authorList>
    </citation>
    <scope>NUCLEOTIDE SEQUENCE [LARGE SCALE GENOMIC DNA]</scope>
    <source>
        <strain evidence="3 4">ATCC 58844</strain>
    </source>
</reference>
<dbReference type="GO" id="GO:0043161">
    <property type="term" value="P:proteasome-mediated ubiquitin-dependent protein catabolic process"/>
    <property type="evidence" value="ECO:0007669"/>
    <property type="project" value="TreeGrafter"/>
</dbReference>
<sequence length="345" mass="39387">MINETIGSGLKGATVKEQARSPAVGSLRSFTPVGQSSGSKCEEREQGFKCHSGDSIELSWSYGRDSPCSESCATIFDDTLVSLPKKYLEQDVDDEQMPRLAGRRRHCSHSKKGWWLGNEGVIDYNAVVPAVVRPTTTTNWLKPLMAFQGYQISGYKKYQVHVLLQTVELPALQHPSSTTSPHMTGFLTIRGLTNQHPEITTFFEAFAVNETIGFISSSMPFELDDYKSTDRVDLEHWLNFPSFKELCMLNDSNIMSDIMEGNYTHRDYLARRYIFMRWKEKFLVPDEEVGNVEGASYDGYYYIVHDQITGNVLGFYYHKDAEKFQQLELTPIYQMRKGVCKFDFT</sequence>
<dbReference type="EMBL" id="CP014242">
    <property type="protein sequence ID" value="AMD18758.1"/>
    <property type="molecule type" value="Genomic_DNA"/>
</dbReference>
<dbReference type="AlphaFoldDB" id="A0A109UWG3"/>